<evidence type="ECO:0000313" key="2">
    <source>
        <dbReference type="EMBL" id="SHI57715.1"/>
    </source>
</evidence>
<accession>A0A1M6C9N0</accession>
<sequence length="45" mass="5061">METIVTQQAGLGLIGWIIVFLIIGAIPMIFKKDKDKKDDQNTDNQ</sequence>
<keyword evidence="3" id="KW-1185">Reference proteome</keyword>
<name>A0A1M6C9N0_9BACT</name>
<keyword evidence="1" id="KW-1133">Transmembrane helix</keyword>
<proteinExistence type="predicted"/>
<feature type="transmembrane region" description="Helical" evidence="1">
    <location>
        <begin position="12"/>
        <end position="30"/>
    </location>
</feature>
<dbReference type="Proteomes" id="UP000184050">
    <property type="component" value="Unassembled WGS sequence"/>
</dbReference>
<evidence type="ECO:0000256" key="1">
    <source>
        <dbReference type="SAM" id="Phobius"/>
    </source>
</evidence>
<dbReference type="RefSeq" id="WP_175552451.1">
    <property type="nucleotide sequence ID" value="NZ_FQZE01000003.1"/>
</dbReference>
<gene>
    <name evidence="2" type="ORF">SAMN05444280_103187</name>
</gene>
<protein>
    <submittedName>
        <fullName evidence="2">Uncharacterized protein</fullName>
    </submittedName>
</protein>
<keyword evidence="1" id="KW-0812">Transmembrane</keyword>
<reference evidence="2 3" key="1">
    <citation type="submission" date="2016-11" db="EMBL/GenBank/DDBJ databases">
        <authorList>
            <person name="Jaros S."/>
            <person name="Januszkiewicz K."/>
            <person name="Wedrychowicz H."/>
        </authorList>
    </citation>
    <scope>NUCLEOTIDE SEQUENCE [LARGE SCALE GENOMIC DNA]</scope>
    <source>
        <strain evidence="2 3">DSM 27063</strain>
    </source>
</reference>
<dbReference type="EMBL" id="FQZE01000003">
    <property type="protein sequence ID" value="SHI57715.1"/>
    <property type="molecule type" value="Genomic_DNA"/>
</dbReference>
<evidence type="ECO:0000313" key="3">
    <source>
        <dbReference type="Proteomes" id="UP000184050"/>
    </source>
</evidence>
<organism evidence="2 3">
    <name type="scientific">Tangfeifania diversioriginum</name>
    <dbReference type="NCBI Taxonomy" id="1168035"/>
    <lineage>
        <taxon>Bacteria</taxon>
        <taxon>Pseudomonadati</taxon>
        <taxon>Bacteroidota</taxon>
        <taxon>Bacteroidia</taxon>
        <taxon>Marinilabiliales</taxon>
        <taxon>Prolixibacteraceae</taxon>
        <taxon>Tangfeifania</taxon>
    </lineage>
</organism>
<dbReference type="STRING" id="1168035.SAMN05444280_103187"/>
<dbReference type="AlphaFoldDB" id="A0A1M6C9N0"/>
<keyword evidence="1" id="KW-0472">Membrane</keyword>